<name>A8AGF2_CITK8</name>
<dbReference type="KEGG" id="cko:CKO_01432"/>
<reference evidence="1 2" key="1">
    <citation type="submission" date="2007-08" db="EMBL/GenBank/DDBJ databases">
        <authorList>
            <consortium name="The Citrobacter koseri Genome Sequencing Project"/>
            <person name="McClelland M."/>
            <person name="Sanderson E.K."/>
            <person name="Porwollik S."/>
            <person name="Spieth J."/>
            <person name="Clifton W.S."/>
            <person name="Latreille P."/>
            <person name="Courtney L."/>
            <person name="Wang C."/>
            <person name="Pepin K."/>
            <person name="Bhonagiri V."/>
            <person name="Nash W."/>
            <person name="Johnson M."/>
            <person name="Thiruvilangam P."/>
            <person name="Wilson R."/>
        </authorList>
    </citation>
    <scope>NUCLEOTIDE SEQUENCE [LARGE SCALE GENOMIC DNA]</scope>
    <source>
        <strain evidence="2">ATCC BAA-895 / CDC 4225-83 / SGSC4696</strain>
    </source>
</reference>
<dbReference type="STRING" id="290338.CKO_01432"/>
<evidence type="ECO:0000313" key="2">
    <source>
        <dbReference type="Proteomes" id="UP000008148"/>
    </source>
</evidence>
<protein>
    <submittedName>
        <fullName evidence="1">Uncharacterized protein</fullName>
    </submittedName>
</protein>
<dbReference type="HOGENOM" id="CLU_3197802_0_0_6"/>
<dbReference type="EMBL" id="CP000822">
    <property type="protein sequence ID" value="ABV12566.1"/>
    <property type="molecule type" value="Genomic_DNA"/>
</dbReference>
<organism evidence="1 2">
    <name type="scientific">Citrobacter koseri (strain ATCC BAA-895 / CDC 4225-83 / SGSC4696)</name>
    <dbReference type="NCBI Taxonomy" id="290338"/>
    <lineage>
        <taxon>Bacteria</taxon>
        <taxon>Pseudomonadati</taxon>
        <taxon>Pseudomonadota</taxon>
        <taxon>Gammaproteobacteria</taxon>
        <taxon>Enterobacterales</taxon>
        <taxon>Enterobacteriaceae</taxon>
        <taxon>Citrobacter</taxon>
    </lineage>
</organism>
<evidence type="ECO:0000313" key="1">
    <source>
        <dbReference type="EMBL" id="ABV12566.1"/>
    </source>
</evidence>
<dbReference type="Proteomes" id="UP000008148">
    <property type="component" value="Chromosome"/>
</dbReference>
<sequence>MHVNTLKLKLGTIFIYCKNKQIQPENNNLEFAIFCVGSFQSTRLA</sequence>
<gene>
    <name evidence="1" type="ordered locus">CKO_01432</name>
</gene>
<accession>A8AGF2</accession>
<dbReference type="AlphaFoldDB" id="A8AGF2"/>
<proteinExistence type="predicted"/>
<keyword evidence="2" id="KW-1185">Reference proteome</keyword>